<reference evidence="2 3" key="1">
    <citation type="submission" date="2017-09" db="EMBL/GenBank/DDBJ databases">
        <title>Bacterial strain isolated from the female urinary microbiota.</title>
        <authorList>
            <person name="Thomas-White K."/>
            <person name="Kumar N."/>
            <person name="Forster S."/>
            <person name="Putonti C."/>
            <person name="Lawley T."/>
            <person name="Wolfe A.J."/>
        </authorList>
    </citation>
    <scope>NUCLEOTIDE SEQUENCE [LARGE SCALE GENOMIC DNA]</scope>
    <source>
        <strain evidence="2 3">UMB0908</strain>
    </source>
</reference>
<evidence type="ECO:0000313" key="2">
    <source>
        <dbReference type="EMBL" id="PMC62873.1"/>
    </source>
</evidence>
<dbReference type="Proteomes" id="UP000235363">
    <property type="component" value="Unassembled WGS sequence"/>
</dbReference>
<dbReference type="EMBL" id="PNHF01000005">
    <property type="protein sequence ID" value="PMC62873.1"/>
    <property type="molecule type" value="Genomic_DNA"/>
</dbReference>
<dbReference type="InterPro" id="IPR045247">
    <property type="entry name" value="Oye-like"/>
</dbReference>
<dbReference type="GO" id="GO:0010181">
    <property type="term" value="F:FMN binding"/>
    <property type="evidence" value="ECO:0007669"/>
    <property type="project" value="InterPro"/>
</dbReference>
<dbReference type="PANTHER" id="PTHR22893:SF91">
    <property type="entry name" value="NADPH DEHYDROGENASE 2-RELATED"/>
    <property type="match status" value="1"/>
</dbReference>
<organism evidence="2 3">
    <name type="scientific">Corynebacterium xerosis</name>
    <dbReference type="NCBI Taxonomy" id="1725"/>
    <lineage>
        <taxon>Bacteria</taxon>
        <taxon>Bacillati</taxon>
        <taxon>Actinomycetota</taxon>
        <taxon>Actinomycetes</taxon>
        <taxon>Mycobacteriales</taxon>
        <taxon>Corynebacteriaceae</taxon>
        <taxon>Corynebacterium</taxon>
    </lineage>
</organism>
<dbReference type="SUPFAM" id="SSF51395">
    <property type="entry name" value="FMN-linked oxidoreductases"/>
    <property type="match status" value="1"/>
</dbReference>
<accession>A0A2N6T0N9</accession>
<feature type="domain" description="NADH:flavin oxidoreductase/NADH oxidase N-terminal" evidence="1">
    <location>
        <begin position="4"/>
        <end position="361"/>
    </location>
</feature>
<sequence length="385" mass="40733">MPTLFETFSIGGLQLPNRVVMAPMTRVRSQAQVADDMTGEYYAQRATAGLIVSEGTFISPAARGFAAVPGIWKPSQVEGWAQAVGDVHAAGGRIVAQLWHCGRVSHTALQPSGSAPVSSTSTPTDGAKCYIFDSRGEARFTGASDPIGLDADGIAETIADYARAAAGAVEAGFDGVEIHAANGYLIQQFINPGVNDRSDDWGADTVDKRLRFPLAVADAVLAAVRDAVRAAEDAGTREPGTPFVVGMRISPYGTVNGMPLYDGIETTYVALAKELGARGVDYIHVADQSSTTGDRVTPAVPREFVEHMREVYPGAVIFTGGQTAESAQGWLDSGLVDLIGFGRPFIANPDLVRRLRDGLPLAEADRDTIYAQGEAGYTDYPEYSG</sequence>
<dbReference type="PANTHER" id="PTHR22893">
    <property type="entry name" value="NADH OXIDOREDUCTASE-RELATED"/>
    <property type="match status" value="1"/>
</dbReference>
<dbReference type="GO" id="GO:0016491">
    <property type="term" value="F:oxidoreductase activity"/>
    <property type="evidence" value="ECO:0007669"/>
    <property type="project" value="InterPro"/>
</dbReference>
<dbReference type="RefSeq" id="WP_102212195.1">
    <property type="nucleotide sequence ID" value="NZ_PNHF01000005.1"/>
</dbReference>
<comment type="caution">
    <text evidence="2">The sequence shown here is derived from an EMBL/GenBank/DDBJ whole genome shotgun (WGS) entry which is preliminary data.</text>
</comment>
<dbReference type="STRING" id="1725.WU86_07000"/>
<dbReference type="AlphaFoldDB" id="A0A2N6T0N9"/>
<protein>
    <submittedName>
        <fullName evidence="2">Alkene reductase</fullName>
    </submittedName>
</protein>
<evidence type="ECO:0000313" key="3">
    <source>
        <dbReference type="Proteomes" id="UP000235363"/>
    </source>
</evidence>
<dbReference type="Gene3D" id="3.20.20.70">
    <property type="entry name" value="Aldolase class I"/>
    <property type="match status" value="1"/>
</dbReference>
<evidence type="ECO:0000259" key="1">
    <source>
        <dbReference type="Pfam" id="PF00724"/>
    </source>
</evidence>
<dbReference type="InterPro" id="IPR013785">
    <property type="entry name" value="Aldolase_TIM"/>
</dbReference>
<dbReference type="GO" id="GO:0005829">
    <property type="term" value="C:cytosol"/>
    <property type="evidence" value="ECO:0007669"/>
    <property type="project" value="TreeGrafter"/>
</dbReference>
<proteinExistence type="predicted"/>
<gene>
    <name evidence="2" type="ORF">CJ204_03215</name>
</gene>
<name>A0A2N6T0N9_9CORY</name>
<dbReference type="Pfam" id="PF00724">
    <property type="entry name" value="Oxidored_FMN"/>
    <property type="match status" value="1"/>
</dbReference>
<dbReference type="InterPro" id="IPR001155">
    <property type="entry name" value="OxRdtase_FMN_N"/>
</dbReference>